<dbReference type="KEGG" id="lpan:LPMP_140060"/>
<accession>A0A088RMX2</accession>
<keyword evidence="1" id="KW-0378">Hydrolase</keyword>
<gene>
    <name evidence="1" type="ORF">LPMP_140060</name>
</gene>
<evidence type="ECO:0000313" key="1">
    <source>
        <dbReference type="EMBL" id="AIN96589.1"/>
    </source>
</evidence>
<dbReference type="VEuPathDB" id="TriTrypDB:LPAL13_140005400"/>
<sequence length="191" mass="20282">MLSSVTYVLGTESCGKTDLVRQLEYLSQGVVRTVPTSCTPTMGQEVTVLTIRSPAGEGKVTVEVRELGGSLANVWESFIESRKAKEIGGGATAFLLLYVVDGVAPHQLPLASTMFRYLTQGRHATCAGWSTLIAVQKCASVNAVTAEEVRGFFLDEVSTPSNVDVVEVDSWNGIGAGDVLRGIEAVFGAPR</sequence>
<proteinExistence type="predicted"/>
<dbReference type="AlphaFoldDB" id="A0A088RMX2"/>
<protein>
    <submittedName>
        <fullName evidence="1">Nucleoside triphosphate hydrolase, putative</fullName>
    </submittedName>
</protein>
<dbReference type="InterPro" id="IPR027417">
    <property type="entry name" value="P-loop_NTPase"/>
</dbReference>
<dbReference type="Proteomes" id="UP000063063">
    <property type="component" value="Chromosome 14"/>
</dbReference>
<dbReference type="OrthoDB" id="365445at2759"/>
<dbReference type="PANTHER" id="PTHR46688">
    <property type="entry name" value="ADP-RIBOSYLATION FACTOR-LIKE PROTEIN 16"/>
    <property type="match status" value="1"/>
</dbReference>
<name>A0A088RMX2_LEIPA</name>
<dbReference type="GeneID" id="22573273"/>
<reference evidence="1 2" key="1">
    <citation type="journal article" date="2015" name="Sci. Rep.">
        <title>The genome of Leishmania panamensis: insights into genomics of the L. (Viannia) subgenus.</title>
        <authorList>
            <person name="Llanes A."/>
            <person name="Restrepo C.M."/>
            <person name="Vecchio G.D."/>
            <person name="Anguizola F.J."/>
            <person name="Lleonart R."/>
        </authorList>
    </citation>
    <scope>NUCLEOTIDE SEQUENCE [LARGE SCALE GENOMIC DNA]</scope>
    <source>
        <strain evidence="1 2">MHOM/PA/94/PSC-1</strain>
    </source>
</reference>
<dbReference type="EMBL" id="CP009383">
    <property type="protein sequence ID" value="AIN96589.1"/>
    <property type="molecule type" value="Genomic_DNA"/>
</dbReference>
<dbReference type="SUPFAM" id="SSF52540">
    <property type="entry name" value="P-loop containing nucleoside triphosphate hydrolases"/>
    <property type="match status" value="1"/>
</dbReference>
<dbReference type="eggNOG" id="ENOG502S3PC">
    <property type="taxonomic scope" value="Eukaryota"/>
</dbReference>
<dbReference type="Gene3D" id="3.40.50.300">
    <property type="entry name" value="P-loop containing nucleotide triphosphate hydrolases"/>
    <property type="match status" value="1"/>
</dbReference>
<evidence type="ECO:0000313" key="2">
    <source>
        <dbReference type="Proteomes" id="UP000063063"/>
    </source>
</evidence>
<dbReference type="PANTHER" id="PTHR46688:SF1">
    <property type="entry name" value="ADP-RIBOSYLATION FACTOR-LIKE PROTEIN 16"/>
    <property type="match status" value="1"/>
</dbReference>
<dbReference type="RefSeq" id="XP_010697242.1">
    <property type="nucleotide sequence ID" value="XM_010698940.1"/>
</dbReference>
<dbReference type="VEuPathDB" id="TriTrypDB:LPMP_140060"/>
<organism evidence="1 2">
    <name type="scientific">Leishmania panamensis</name>
    <dbReference type="NCBI Taxonomy" id="5679"/>
    <lineage>
        <taxon>Eukaryota</taxon>
        <taxon>Discoba</taxon>
        <taxon>Euglenozoa</taxon>
        <taxon>Kinetoplastea</taxon>
        <taxon>Metakinetoplastina</taxon>
        <taxon>Trypanosomatida</taxon>
        <taxon>Trypanosomatidae</taxon>
        <taxon>Leishmaniinae</taxon>
        <taxon>Leishmania</taxon>
        <taxon>Leishmania guyanensis species complex</taxon>
    </lineage>
</organism>
<keyword evidence="2" id="KW-1185">Reference proteome</keyword>